<keyword evidence="2" id="KW-0813">Transport</keyword>
<evidence type="ECO:0000256" key="4">
    <source>
        <dbReference type="ARBA" id="ARBA00022692"/>
    </source>
</evidence>
<keyword evidence="4 13" id="KW-0812">Transmembrane</keyword>
<dbReference type="PRINTS" id="PR00169">
    <property type="entry name" value="KCHANNEL"/>
</dbReference>
<gene>
    <name evidence="16" type="ORF">PEVE_00004913</name>
</gene>
<evidence type="ECO:0000313" key="16">
    <source>
        <dbReference type="EMBL" id="CAH3019946.1"/>
    </source>
</evidence>
<dbReference type="InterPro" id="IPR011333">
    <property type="entry name" value="SKP1/BTB/POZ_sf"/>
</dbReference>
<keyword evidence="17" id="KW-1185">Reference proteome</keyword>
<proteinExistence type="predicted"/>
<evidence type="ECO:0000256" key="7">
    <source>
        <dbReference type="ARBA" id="ARBA00022958"/>
    </source>
</evidence>
<dbReference type="Gene3D" id="3.30.710.10">
    <property type="entry name" value="Potassium Channel Kv1.1, Chain A"/>
    <property type="match status" value="1"/>
</dbReference>
<evidence type="ECO:0000259" key="14">
    <source>
        <dbReference type="Pfam" id="PF00520"/>
    </source>
</evidence>
<evidence type="ECO:0000256" key="6">
    <source>
        <dbReference type="ARBA" id="ARBA00022882"/>
    </source>
</evidence>
<feature type="transmembrane region" description="Helical" evidence="13">
    <location>
        <begin position="327"/>
        <end position="348"/>
    </location>
</feature>
<keyword evidence="11" id="KW-0407">Ion channel</keyword>
<dbReference type="PRINTS" id="PR01496">
    <property type="entry name" value="SHAKERCHANEL"/>
</dbReference>
<comment type="subcellular location">
    <subcellularLocation>
        <location evidence="1">Membrane</location>
        <topology evidence="1">Multi-pass membrane protein</topology>
    </subcellularLocation>
</comment>
<dbReference type="Gene3D" id="1.10.287.70">
    <property type="match status" value="1"/>
</dbReference>
<keyword evidence="8 13" id="KW-1133">Transmembrane helix</keyword>
<feature type="transmembrane region" description="Helical" evidence="13">
    <location>
        <begin position="230"/>
        <end position="251"/>
    </location>
</feature>
<feature type="domain" description="Potassium channel tetramerisation-type BTB" evidence="15">
    <location>
        <begin position="48"/>
        <end position="136"/>
    </location>
</feature>
<dbReference type="InterPro" id="IPR003972">
    <property type="entry name" value="K_chnl_volt-dep_Kv1"/>
</dbReference>
<evidence type="ECO:0008006" key="18">
    <source>
        <dbReference type="Google" id="ProtNLM"/>
    </source>
</evidence>
<feature type="transmembrane region" description="Helical" evidence="13">
    <location>
        <begin position="176"/>
        <end position="197"/>
    </location>
</feature>
<dbReference type="Pfam" id="PF02214">
    <property type="entry name" value="BTB_2"/>
    <property type="match status" value="1"/>
</dbReference>
<dbReference type="InterPro" id="IPR005821">
    <property type="entry name" value="Ion_trans_dom"/>
</dbReference>
<dbReference type="EMBL" id="CALNXI010000131">
    <property type="protein sequence ID" value="CAH3019946.1"/>
    <property type="molecule type" value="Genomic_DNA"/>
</dbReference>
<keyword evidence="6" id="KW-0851">Voltage-gated channel</keyword>
<feature type="transmembrane region" description="Helical" evidence="13">
    <location>
        <begin position="388"/>
        <end position="409"/>
    </location>
</feature>
<keyword evidence="3" id="KW-0633">Potassium transport</keyword>
<keyword evidence="9" id="KW-0406">Ion transport</keyword>
<dbReference type="SUPFAM" id="SSF81324">
    <property type="entry name" value="Voltage-gated potassium channels"/>
    <property type="match status" value="1"/>
</dbReference>
<evidence type="ECO:0000256" key="8">
    <source>
        <dbReference type="ARBA" id="ARBA00022989"/>
    </source>
</evidence>
<keyword evidence="10 13" id="KW-0472">Membrane</keyword>
<protein>
    <recommendedName>
        <fullName evidence="18">BTB domain-containing protein</fullName>
    </recommendedName>
</protein>
<feature type="compositionally biased region" description="Polar residues" evidence="12">
    <location>
        <begin position="17"/>
        <end position="27"/>
    </location>
</feature>
<dbReference type="Pfam" id="PF00520">
    <property type="entry name" value="Ion_trans"/>
    <property type="match status" value="1"/>
</dbReference>
<comment type="caution">
    <text evidence="16">The sequence shown here is derived from an EMBL/GenBank/DDBJ whole genome shotgun (WGS) entry which is preliminary data.</text>
</comment>
<dbReference type="InterPro" id="IPR003968">
    <property type="entry name" value="K_chnl_volt-dep_Kv"/>
</dbReference>
<evidence type="ECO:0000256" key="11">
    <source>
        <dbReference type="ARBA" id="ARBA00023303"/>
    </source>
</evidence>
<evidence type="ECO:0000256" key="12">
    <source>
        <dbReference type="SAM" id="MobiDB-lite"/>
    </source>
</evidence>
<evidence type="ECO:0000256" key="5">
    <source>
        <dbReference type="ARBA" id="ARBA00022826"/>
    </source>
</evidence>
<dbReference type="InterPro" id="IPR028325">
    <property type="entry name" value="VG_K_chnl"/>
</dbReference>
<organism evidence="16 17">
    <name type="scientific">Porites evermanni</name>
    <dbReference type="NCBI Taxonomy" id="104178"/>
    <lineage>
        <taxon>Eukaryota</taxon>
        <taxon>Metazoa</taxon>
        <taxon>Cnidaria</taxon>
        <taxon>Anthozoa</taxon>
        <taxon>Hexacorallia</taxon>
        <taxon>Scleractinia</taxon>
        <taxon>Fungiina</taxon>
        <taxon>Poritidae</taxon>
        <taxon>Porites</taxon>
    </lineage>
</organism>
<feature type="region of interest" description="Disordered" evidence="12">
    <location>
        <begin position="1"/>
        <end position="27"/>
    </location>
</feature>
<evidence type="ECO:0000256" key="2">
    <source>
        <dbReference type="ARBA" id="ARBA00022448"/>
    </source>
</evidence>
<dbReference type="Proteomes" id="UP001159427">
    <property type="component" value="Unassembled WGS sequence"/>
</dbReference>
<keyword evidence="5" id="KW-0631">Potassium channel</keyword>
<evidence type="ECO:0000256" key="10">
    <source>
        <dbReference type="ARBA" id="ARBA00023136"/>
    </source>
</evidence>
<dbReference type="PANTHER" id="PTHR11537:SF113">
    <property type="entry name" value="POTASSIUM VOLTAGE-GATED CHANNEL PROTEIN SHAKER"/>
    <property type="match status" value="1"/>
</dbReference>
<dbReference type="PRINTS" id="PR01491">
    <property type="entry name" value="KVCHANNEL"/>
</dbReference>
<accession>A0ABN8LS80</accession>
<keyword evidence="7" id="KW-0630">Potassium</keyword>
<dbReference type="Gene3D" id="1.20.120.350">
    <property type="entry name" value="Voltage-gated potassium channels. Chain C"/>
    <property type="match status" value="1"/>
</dbReference>
<name>A0ABN8LS80_9CNID</name>
<feature type="domain" description="Ion transport" evidence="14">
    <location>
        <begin position="175"/>
        <end position="419"/>
    </location>
</feature>
<dbReference type="InterPro" id="IPR003131">
    <property type="entry name" value="T1-type_BTB"/>
</dbReference>
<sequence>MDEEEINSGLNHIGEQPTPSAGLSRNSMTLITKPTSKEENGNKGRRMIINVSGLRFETYEKTLSQFPATLLGCAAKRDFYFDSENNEYFFDRNRSSFEAILFFYQSNGKLVRPSGVPFNVFAEEVRFFELGKEYLQRLEVDEGYIAEEKPKMPANQTQRKIWELFEYPDSSLPARFVALWSVSVILLSIIVFCLETLPRYRCVEDSQGPSCEKYQNVTTSDTKTSGKNDVWFIIEVLCITWFTVEYVVRLLSSPQKLVFIRTFLNIIDLVAILPYYITLPMNETRVTSLAVLRVIRLVRVFRIFKLSRHSKGLQVLGYTLRSSSRELAMLIFFLMIGVVLFASAVFYAEQDSKETKFSSIPDAFWWAVVTMTTVGYGDMTPRTFGGKIVGSICAISGVLTIALPVPVIVSNFNYFYKREELTQSLEMAENGQCGSEMHEPNEAFNGPLISPSGQMTVSSFDTLGTEEVRVKTETPV</sequence>
<evidence type="ECO:0000259" key="15">
    <source>
        <dbReference type="Pfam" id="PF02214"/>
    </source>
</evidence>
<evidence type="ECO:0000313" key="17">
    <source>
        <dbReference type="Proteomes" id="UP001159427"/>
    </source>
</evidence>
<evidence type="ECO:0000256" key="1">
    <source>
        <dbReference type="ARBA" id="ARBA00004141"/>
    </source>
</evidence>
<evidence type="ECO:0000256" key="3">
    <source>
        <dbReference type="ARBA" id="ARBA00022538"/>
    </source>
</evidence>
<dbReference type="InterPro" id="IPR027359">
    <property type="entry name" value="Volt_channel_dom_sf"/>
</dbReference>
<evidence type="ECO:0000256" key="13">
    <source>
        <dbReference type="SAM" id="Phobius"/>
    </source>
</evidence>
<evidence type="ECO:0000256" key="9">
    <source>
        <dbReference type="ARBA" id="ARBA00023065"/>
    </source>
</evidence>
<feature type="transmembrane region" description="Helical" evidence="13">
    <location>
        <begin position="258"/>
        <end position="277"/>
    </location>
</feature>
<dbReference type="SUPFAM" id="SSF54695">
    <property type="entry name" value="POZ domain"/>
    <property type="match status" value="1"/>
</dbReference>
<dbReference type="PANTHER" id="PTHR11537">
    <property type="entry name" value="VOLTAGE-GATED POTASSIUM CHANNEL"/>
    <property type="match status" value="1"/>
</dbReference>
<reference evidence="16 17" key="1">
    <citation type="submission" date="2022-05" db="EMBL/GenBank/DDBJ databases">
        <authorList>
            <consortium name="Genoscope - CEA"/>
            <person name="William W."/>
        </authorList>
    </citation>
    <scope>NUCLEOTIDE SEQUENCE [LARGE SCALE GENOMIC DNA]</scope>
</reference>